<keyword evidence="1" id="KW-0479">Metal-binding</keyword>
<dbReference type="AlphaFoldDB" id="A0A455T770"/>
<evidence type="ECO:0000313" key="5">
    <source>
        <dbReference type="EMBL" id="BBH94254.1"/>
    </source>
</evidence>
<evidence type="ECO:0000256" key="2">
    <source>
        <dbReference type="ARBA" id="ARBA00023211"/>
    </source>
</evidence>
<sequence>MKREQDQPIEDGARLANEGLASGERRALLEAIKRFTIETPSWGYGDSGTRFKVFHWPGAARNLREKLADAALVHRLTGVCPRVAIHIPWDKEADWAAVKSYATELGIRIGAVNPNLFQEEEYRFGSLCHPDPAVRRRAVQHVLECIQIAREVESDTISLWLADGTNYPGQDDLRARKRRLEETLTEIYAALAPGMRLLIEYKFFEPAFYHTDLADWGMAYTLARKLGPQARVLVDTGHHPQGTNLAHIVAFLLDEDMLGGFHFNDRRYADDDLIVGSQHPFELFLVFNELVAATSQSQGPRIDYMIDQSHNIEPKIEAMIQSVLHIQSAYARALLVDRQRLAEAQAAGDVLGAYRVLRDAFETDVRPLLAQAREEMGLDPDPIAAFRRSGYAEEVARSRPASKSGVSGYPGA</sequence>
<feature type="domain" description="Xylose isomerase-like TIM barrel" evidence="4">
    <location>
        <begin position="86"/>
        <end position="272"/>
    </location>
</feature>
<dbReference type="NCBIfam" id="TIGR02635">
    <property type="entry name" value="RhaI_grampos"/>
    <property type="match status" value="1"/>
</dbReference>
<dbReference type="PANTHER" id="PTHR30268:SF0">
    <property type="entry name" value="L-RHAMNOSE ISOMERASE"/>
    <property type="match status" value="1"/>
</dbReference>
<dbReference type="InterPro" id="IPR036237">
    <property type="entry name" value="Xyl_isomerase-like_sf"/>
</dbReference>
<dbReference type="PANTHER" id="PTHR30268">
    <property type="entry name" value="L-RHAMNOSE ISOMERASE"/>
    <property type="match status" value="1"/>
</dbReference>
<dbReference type="GO" id="GO:0019301">
    <property type="term" value="P:rhamnose catabolic process"/>
    <property type="evidence" value="ECO:0007669"/>
    <property type="project" value="TreeGrafter"/>
</dbReference>
<evidence type="ECO:0000256" key="1">
    <source>
        <dbReference type="ARBA" id="ARBA00022723"/>
    </source>
</evidence>
<dbReference type="InterPro" id="IPR050337">
    <property type="entry name" value="L-rhamnose_isomerase"/>
</dbReference>
<name>A0A455T770_9CHLR</name>
<gene>
    <name evidence="5" type="ORF">KTA_24530</name>
</gene>
<reference evidence="5" key="1">
    <citation type="submission" date="2018-12" db="EMBL/GenBank/DDBJ databases">
        <title>Novel natural products biosynthetic potential of the class Ktedonobacteria.</title>
        <authorList>
            <person name="Zheng Y."/>
            <person name="Saitou A."/>
            <person name="Wang C.M."/>
            <person name="Toyoda A."/>
            <person name="Minakuchi Y."/>
            <person name="Sekiguchi Y."/>
            <person name="Ueda K."/>
            <person name="Takano H."/>
            <person name="Sakai Y."/>
            <person name="Yokota A."/>
            <person name="Yabe S."/>
        </authorList>
    </citation>
    <scope>NUCLEOTIDE SEQUENCE</scope>
    <source>
        <strain evidence="5">A3-2</strain>
    </source>
</reference>
<dbReference type="InterPro" id="IPR013457">
    <property type="entry name" value="Rhamnose_iso-rel"/>
</dbReference>
<proteinExistence type="predicted"/>
<keyword evidence="2" id="KW-0464">Manganese</keyword>
<dbReference type="Gene3D" id="3.20.20.150">
    <property type="entry name" value="Divalent-metal-dependent TIM barrel enzymes"/>
    <property type="match status" value="1"/>
</dbReference>
<evidence type="ECO:0000256" key="3">
    <source>
        <dbReference type="ARBA" id="ARBA00023235"/>
    </source>
</evidence>
<dbReference type="Pfam" id="PF01261">
    <property type="entry name" value="AP_endonuc_2"/>
    <property type="match status" value="1"/>
</dbReference>
<dbReference type="EMBL" id="AP019377">
    <property type="protein sequence ID" value="BBH94254.1"/>
    <property type="molecule type" value="Genomic_DNA"/>
</dbReference>
<keyword evidence="3 5" id="KW-0413">Isomerase</keyword>
<dbReference type="GO" id="GO:0019324">
    <property type="term" value="P:L-lyxose metabolic process"/>
    <property type="evidence" value="ECO:0007669"/>
    <property type="project" value="TreeGrafter"/>
</dbReference>
<dbReference type="SUPFAM" id="SSF51658">
    <property type="entry name" value="Xylose isomerase-like"/>
    <property type="match status" value="1"/>
</dbReference>
<accession>A0A455T770</accession>
<dbReference type="InterPro" id="IPR013022">
    <property type="entry name" value="Xyl_isomerase-like_TIM-brl"/>
</dbReference>
<organism evidence="5">
    <name type="scientific">Thermogemmatispora argillosa</name>
    <dbReference type="NCBI Taxonomy" id="2045280"/>
    <lineage>
        <taxon>Bacteria</taxon>
        <taxon>Bacillati</taxon>
        <taxon>Chloroflexota</taxon>
        <taxon>Ktedonobacteria</taxon>
        <taxon>Thermogemmatisporales</taxon>
        <taxon>Thermogemmatisporaceae</taxon>
        <taxon>Thermogemmatispora</taxon>
    </lineage>
</organism>
<dbReference type="GO" id="GO:0008740">
    <property type="term" value="F:L-rhamnose isomerase activity"/>
    <property type="evidence" value="ECO:0007669"/>
    <property type="project" value="TreeGrafter"/>
</dbReference>
<protein>
    <submittedName>
        <fullName evidence="5">L-rhamnose isomerase</fullName>
    </submittedName>
</protein>
<evidence type="ECO:0000259" key="4">
    <source>
        <dbReference type="Pfam" id="PF01261"/>
    </source>
</evidence>
<dbReference type="GO" id="GO:0046872">
    <property type="term" value="F:metal ion binding"/>
    <property type="evidence" value="ECO:0007669"/>
    <property type="project" value="UniProtKB-KW"/>
</dbReference>